<protein>
    <submittedName>
        <fullName evidence="1">Rpn family recombination-promoting nuclease/putative transposase</fullName>
    </submittedName>
</protein>
<proteinExistence type="predicted"/>
<dbReference type="Pfam" id="PF12784">
    <property type="entry name" value="PDDEXK_2"/>
    <property type="match status" value="1"/>
</dbReference>
<gene>
    <name evidence="1" type="ORF">P0Y49_03435</name>
</gene>
<evidence type="ECO:0000313" key="2">
    <source>
        <dbReference type="Proteomes" id="UP001214530"/>
    </source>
</evidence>
<dbReference type="EMBL" id="CP119313">
    <property type="protein sequence ID" value="WEK20202.1"/>
    <property type="molecule type" value="Genomic_DNA"/>
</dbReference>
<dbReference type="InterPro" id="IPR010106">
    <property type="entry name" value="RpnA"/>
</dbReference>
<organism evidence="1 2">
    <name type="scientific">Candidatus Pedobacter colombiensis</name>
    <dbReference type="NCBI Taxonomy" id="3121371"/>
    <lineage>
        <taxon>Bacteria</taxon>
        <taxon>Pseudomonadati</taxon>
        <taxon>Bacteroidota</taxon>
        <taxon>Sphingobacteriia</taxon>
        <taxon>Sphingobacteriales</taxon>
        <taxon>Sphingobacteriaceae</taxon>
        <taxon>Pedobacter</taxon>
    </lineage>
</organism>
<dbReference type="Proteomes" id="UP001214530">
    <property type="component" value="Chromosome"/>
</dbReference>
<name>A0AAJ5WCJ3_9SPHI</name>
<evidence type="ECO:0000313" key="1">
    <source>
        <dbReference type="EMBL" id="WEK20202.1"/>
    </source>
</evidence>
<dbReference type="AlphaFoldDB" id="A0AAJ5WCJ3"/>
<dbReference type="PANTHER" id="PTHR41317:SF1">
    <property type="entry name" value="PD-(D_E)XK NUCLEASE FAMILY TRANSPOSASE"/>
    <property type="match status" value="1"/>
</dbReference>
<accession>A0AAJ5WCJ3</accession>
<dbReference type="NCBIfam" id="TIGR01784">
    <property type="entry name" value="T_den_put_tspse"/>
    <property type="match status" value="1"/>
</dbReference>
<dbReference type="PANTHER" id="PTHR41317">
    <property type="entry name" value="PD-(D_E)XK NUCLEASE FAMILY TRANSPOSASE"/>
    <property type="match status" value="1"/>
</dbReference>
<reference evidence="1" key="1">
    <citation type="submission" date="2023-03" db="EMBL/GenBank/DDBJ databases">
        <title>Andean soil-derived lignocellulolytic bacterial consortium as a source of novel taxa and putative plastic-active enzymes.</title>
        <authorList>
            <person name="Diaz-Garcia L."/>
            <person name="Chuvochina M."/>
            <person name="Feuerriegel G."/>
            <person name="Bunk B."/>
            <person name="Sproer C."/>
            <person name="Streit W.R."/>
            <person name="Rodriguez L.M."/>
            <person name="Overmann J."/>
            <person name="Jimenez D.J."/>
        </authorList>
    </citation>
    <scope>NUCLEOTIDE SEQUENCE</scope>
    <source>
        <strain evidence="1">MAG 3858</strain>
    </source>
</reference>
<sequence length="311" mass="36228">MSEETGSIRIINPLNKKALPRYIDPYSDFGFKHIFGKAPNKNLLINFINQVLIGRKVIVDIQYNNIEFKGSGEDYRKTVLDLHCTGDKGEKFMVEMQKAKAINFKDRSIFYTANLIQEQGIDVAANWNYEMPEIFFIGIMNFNFDDSHPDHFIHDIRLMDNNTHQEFYSKLSYTFIEMPKFTKLETELKSKLDEWLYILNNLKKLSEIPLSLVGNTEYEKVFELAEVGNLTREEMCEYNQRLKIQRDNYSAMEYVREEGHEKGVKEGIEIGLEKGIEKGLKEVARKLKVENIPLSLISKTTGLTKEEIEIL</sequence>